<keyword evidence="2 5" id="KW-0547">Nucleotide-binding</keyword>
<dbReference type="PANTHER" id="PTHR43289">
    <property type="entry name" value="MITOGEN-ACTIVATED PROTEIN KINASE KINASE KINASE 20-RELATED"/>
    <property type="match status" value="1"/>
</dbReference>
<dbReference type="Gene3D" id="3.30.200.20">
    <property type="entry name" value="Phosphorylase Kinase, domain 1"/>
    <property type="match status" value="1"/>
</dbReference>
<dbReference type="Proteomes" id="UP000656881">
    <property type="component" value="Unassembled WGS sequence"/>
</dbReference>
<sequence>MAIGKLLESDPRRIGPYRLTGVLGRGGMGEVFLARDRRGRQVAVKRMRPSMMHAREARRRFAREVMAARTVDSPLVAKVLDAAPEAAQPWLATEYVPGVALSEAVETYGPLPEEYVRDVGRQLTDALAAIHRAGLVHRDFKPSNVLLSAGGPRVLDFGLARHLHASTFTTSQEFLGTPAYAAPEQWDAANITPAADVFSLASTLVYALRKRAPFEAEDMWRVMYAIRFEEPDLSGLPGGWRRLAATCLAKRPEHRPSLAEVATVLDGFPSTGSSPAVPPDGLAALLPAPAGPRPRGVSRRGVMRVGAAVVVGAGVAGLVGGDRRPPAPDAWTFPTKGVVHQVLVADDTLYAADGLGRVYALDARTGRPHWSRQMSIRGARPWLGTLPGRPGLYVTGDRLDVLDSATGEKVWNIGIPALGAPAVSPEAIAFLTRGAVSDELALVDQFTRERVRPRSDGLALSVTDERPSPTAPALYGNTKAVVGGSEGYIYGIPLKGKERTFLELPDGDRPSPAAPLVTGGVAYLGTTAKGRIVAVDANVMRLLWVSTLAGPGETWSTPAMGDGTLFVTGFASGVHAVDRATGKRGWTYRPASPTPSSPAVAGDAVYVLTHEGELLALHTGTGDVLARHRYEPFPRGSAPVCAPVAAHGLVHFATADRTIRAVPQARTQAA</sequence>
<dbReference type="PROSITE" id="PS00108">
    <property type="entry name" value="PROTEIN_KINASE_ST"/>
    <property type="match status" value="1"/>
</dbReference>
<evidence type="ECO:0000256" key="2">
    <source>
        <dbReference type="ARBA" id="ARBA00022741"/>
    </source>
</evidence>
<feature type="binding site" evidence="5">
    <location>
        <position position="45"/>
    </location>
    <ligand>
        <name>ATP</name>
        <dbReference type="ChEBI" id="CHEBI:30616"/>
    </ligand>
</feature>
<dbReference type="EMBL" id="BMNG01000008">
    <property type="protein sequence ID" value="GGO46985.1"/>
    <property type="molecule type" value="Genomic_DNA"/>
</dbReference>
<evidence type="ECO:0000256" key="1">
    <source>
        <dbReference type="ARBA" id="ARBA00022679"/>
    </source>
</evidence>
<dbReference type="Gene3D" id="1.10.510.10">
    <property type="entry name" value="Transferase(Phosphotransferase) domain 1"/>
    <property type="match status" value="1"/>
</dbReference>
<evidence type="ECO:0000256" key="5">
    <source>
        <dbReference type="PROSITE-ProRule" id="PRU10141"/>
    </source>
</evidence>
<evidence type="ECO:0000313" key="7">
    <source>
        <dbReference type="EMBL" id="GGO46985.1"/>
    </source>
</evidence>
<keyword evidence="1" id="KW-0808">Transferase</keyword>
<dbReference type="Pfam" id="PF13360">
    <property type="entry name" value="PQQ_2"/>
    <property type="match status" value="2"/>
</dbReference>
<accession>A0ABQ2M485</accession>
<dbReference type="PROSITE" id="PS00107">
    <property type="entry name" value="PROTEIN_KINASE_ATP"/>
    <property type="match status" value="1"/>
</dbReference>
<dbReference type="Gene3D" id="2.140.10.10">
    <property type="entry name" value="Quinoprotein alcohol dehydrogenase-like superfamily"/>
    <property type="match status" value="1"/>
</dbReference>
<keyword evidence="8" id="KW-1185">Reference proteome</keyword>
<name>A0ABQ2M485_9ACTN</name>
<dbReference type="InterPro" id="IPR000719">
    <property type="entry name" value="Prot_kinase_dom"/>
</dbReference>
<dbReference type="InterPro" id="IPR011047">
    <property type="entry name" value="Quinoprotein_ADH-like_sf"/>
</dbReference>
<dbReference type="InterPro" id="IPR015943">
    <property type="entry name" value="WD40/YVTN_repeat-like_dom_sf"/>
</dbReference>
<organism evidence="7 8">
    <name type="scientific">Streptomyces lasiicapitis</name>
    <dbReference type="NCBI Taxonomy" id="1923961"/>
    <lineage>
        <taxon>Bacteria</taxon>
        <taxon>Bacillati</taxon>
        <taxon>Actinomycetota</taxon>
        <taxon>Actinomycetes</taxon>
        <taxon>Kitasatosporales</taxon>
        <taxon>Streptomycetaceae</taxon>
        <taxon>Streptomyces</taxon>
    </lineage>
</organism>
<dbReference type="SMART" id="SM00564">
    <property type="entry name" value="PQQ"/>
    <property type="match status" value="6"/>
</dbReference>
<comment type="caution">
    <text evidence="7">The sequence shown here is derived from an EMBL/GenBank/DDBJ whole genome shotgun (WGS) entry which is preliminary data.</text>
</comment>
<protein>
    <recommendedName>
        <fullName evidence="6">Protein kinase domain-containing protein</fullName>
    </recommendedName>
</protein>
<evidence type="ECO:0000259" key="6">
    <source>
        <dbReference type="PROSITE" id="PS50011"/>
    </source>
</evidence>
<keyword evidence="4 5" id="KW-0067">ATP-binding</keyword>
<evidence type="ECO:0000256" key="3">
    <source>
        <dbReference type="ARBA" id="ARBA00022777"/>
    </source>
</evidence>
<dbReference type="Pfam" id="PF00069">
    <property type="entry name" value="Pkinase"/>
    <property type="match status" value="1"/>
</dbReference>
<proteinExistence type="predicted"/>
<dbReference type="Gene3D" id="2.130.10.10">
    <property type="entry name" value="YVTN repeat-like/Quinoprotein amine dehydrogenase"/>
    <property type="match status" value="1"/>
</dbReference>
<keyword evidence="3" id="KW-0418">Kinase</keyword>
<dbReference type="InterPro" id="IPR017441">
    <property type="entry name" value="Protein_kinase_ATP_BS"/>
</dbReference>
<dbReference type="InterPro" id="IPR011009">
    <property type="entry name" value="Kinase-like_dom_sf"/>
</dbReference>
<gene>
    <name evidence="7" type="ORF">GCM10012286_39180</name>
</gene>
<dbReference type="InterPro" id="IPR018391">
    <property type="entry name" value="PQQ_b-propeller_rpt"/>
</dbReference>
<evidence type="ECO:0000313" key="8">
    <source>
        <dbReference type="Proteomes" id="UP000656881"/>
    </source>
</evidence>
<feature type="domain" description="Protein kinase" evidence="6">
    <location>
        <begin position="17"/>
        <end position="269"/>
    </location>
</feature>
<dbReference type="SUPFAM" id="SSF56112">
    <property type="entry name" value="Protein kinase-like (PK-like)"/>
    <property type="match status" value="1"/>
</dbReference>
<dbReference type="PROSITE" id="PS50011">
    <property type="entry name" value="PROTEIN_KINASE_DOM"/>
    <property type="match status" value="1"/>
</dbReference>
<evidence type="ECO:0000256" key="4">
    <source>
        <dbReference type="ARBA" id="ARBA00022840"/>
    </source>
</evidence>
<dbReference type="CDD" id="cd14014">
    <property type="entry name" value="STKc_PknB_like"/>
    <property type="match status" value="1"/>
</dbReference>
<dbReference type="InterPro" id="IPR002372">
    <property type="entry name" value="PQQ_rpt_dom"/>
</dbReference>
<dbReference type="InterPro" id="IPR008271">
    <property type="entry name" value="Ser/Thr_kinase_AS"/>
</dbReference>
<dbReference type="SUPFAM" id="SSF50998">
    <property type="entry name" value="Quinoprotein alcohol dehydrogenase-like"/>
    <property type="match status" value="2"/>
</dbReference>
<reference evidence="8" key="1">
    <citation type="journal article" date="2019" name="Int. J. Syst. Evol. Microbiol.">
        <title>The Global Catalogue of Microorganisms (GCM) 10K type strain sequencing project: providing services to taxonomists for standard genome sequencing and annotation.</title>
        <authorList>
            <consortium name="The Broad Institute Genomics Platform"/>
            <consortium name="The Broad Institute Genome Sequencing Center for Infectious Disease"/>
            <person name="Wu L."/>
            <person name="Ma J."/>
        </authorList>
    </citation>
    <scope>NUCLEOTIDE SEQUENCE [LARGE SCALE GENOMIC DNA]</scope>
    <source>
        <strain evidence="8">CGMCC 4.7349</strain>
    </source>
</reference>
<dbReference type="PANTHER" id="PTHR43289:SF34">
    <property type="entry name" value="SERINE_THREONINE-PROTEIN KINASE YBDM-RELATED"/>
    <property type="match status" value="1"/>
</dbReference>